<comment type="caution">
    <text evidence="2">The sequence shown here is derived from an EMBL/GenBank/DDBJ whole genome shotgun (WGS) entry which is preliminary data.</text>
</comment>
<gene>
    <name evidence="2" type="ORF">N7493_000873</name>
</gene>
<feature type="domain" description="N-acetyltransferase" evidence="1">
    <location>
        <begin position="88"/>
        <end position="177"/>
    </location>
</feature>
<dbReference type="PROSITE" id="PS51186">
    <property type="entry name" value="GNAT"/>
    <property type="match status" value="1"/>
</dbReference>
<reference evidence="2" key="2">
    <citation type="submission" date="2023-01" db="EMBL/GenBank/DDBJ databases">
        <authorList>
            <person name="Petersen C."/>
        </authorList>
    </citation>
    <scope>NUCLEOTIDE SEQUENCE</scope>
    <source>
        <strain evidence="2">IBT 17514</strain>
    </source>
</reference>
<dbReference type="EMBL" id="JAQJAN010000001">
    <property type="protein sequence ID" value="KAJ5741001.1"/>
    <property type="molecule type" value="Genomic_DNA"/>
</dbReference>
<evidence type="ECO:0000313" key="3">
    <source>
        <dbReference type="Proteomes" id="UP001215712"/>
    </source>
</evidence>
<keyword evidence="3" id="KW-1185">Reference proteome</keyword>
<sequence length="181" mass="20131">MSLPTEPQNWSRDDFIISTDKKALSISSINGVFAEDFMYWVNPVPDNVLQEIINNSFCLGLYKVIQGSDSKVTSQPLEALKVGAVEQIGFARLITDNITFAYLTDLYVLPKYQGLGLGGWLLDCVDELLSVLPYLRWSMLRTSAQKSKESYEKRLGMTVLPSGDVRDGPVMMGKKGRAGRA</sequence>
<evidence type="ECO:0000313" key="2">
    <source>
        <dbReference type="EMBL" id="KAJ5741001.1"/>
    </source>
</evidence>
<reference evidence="2" key="1">
    <citation type="journal article" date="2023" name="IMA Fungus">
        <title>Comparative genomic study of the Penicillium genus elucidates a diverse pangenome and 15 lateral gene transfer events.</title>
        <authorList>
            <person name="Petersen C."/>
            <person name="Sorensen T."/>
            <person name="Nielsen M.R."/>
            <person name="Sondergaard T.E."/>
            <person name="Sorensen J.L."/>
            <person name="Fitzpatrick D.A."/>
            <person name="Frisvad J.C."/>
            <person name="Nielsen K.L."/>
        </authorList>
    </citation>
    <scope>NUCLEOTIDE SEQUENCE</scope>
    <source>
        <strain evidence="2">IBT 17514</strain>
    </source>
</reference>
<dbReference type="Pfam" id="PF13508">
    <property type="entry name" value="Acetyltransf_7"/>
    <property type="match status" value="1"/>
</dbReference>
<dbReference type="Gene3D" id="3.40.630.30">
    <property type="match status" value="1"/>
</dbReference>
<dbReference type="PANTHER" id="PTHR43233:SF1">
    <property type="entry name" value="FAMILY N-ACETYLTRANSFERASE, PUTATIVE (AFU_ORTHOLOGUE AFUA_6G03350)-RELATED"/>
    <property type="match status" value="1"/>
</dbReference>
<proteinExistence type="predicted"/>
<dbReference type="InterPro" id="IPR053144">
    <property type="entry name" value="Acetyltransferase_Butenolide"/>
</dbReference>
<organism evidence="2 3">
    <name type="scientific">Penicillium malachiteum</name>
    <dbReference type="NCBI Taxonomy" id="1324776"/>
    <lineage>
        <taxon>Eukaryota</taxon>
        <taxon>Fungi</taxon>
        <taxon>Dikarya</taxon>
        <taxon>Ascomycota</taxon>
        <taxon>Pezizomycotina</taxon>
        <taxon>Eurotiomycetes</taxon>
        <taxon>Eurotiomycetidae</taxon>
        <taxon>Eurotiales</taxon>
        <taxon>Aspergillaceae</taxon>
        <taxon>Penicillium</taxon>
    </lineage>
</organism>
<dbReference type="PANTHER" id="PTHR43233">
    <property type="entry name" value="FAMILY N-ACETYLTRANSFERASE, PUTATIVE (AFU_ORTHOLOGUE AFUA_6G03350)-RELATED"/>
    <property type="match status" value="1"/>
</dbReference>
<dbReference type="AlphaFoldDB" id="A0AAD6HX51"/>
<dbReference type="InterPro" id="IPR016181">
    <property type="entry name" value="Acyl_CoA_acyltransferase"/>
</dbReference>
<dbReference type="Proteomes" id="UP001215712">
    <property type="component" value="Unassembled WGS sequence"/>
</dbReference>
<name>A0AAD6HX51_9EURO</name>
<dbReference type="SUPFAM" id="SSF55729">
    <property type="entry name" value="Acyl-CoA N-acyltransferases (Nat)"/>
    <property type="match status" value="1"/>
</dbReference>
<evidence type="ECO:0000259" key="1">
    <source>
        <dbReference type="PROSITE" id="PS51186"/>
    </source>
</evidence>
<protein>
    <recommendedName>
        <fullName evidence="1">N-acetyltransferase domain-containing protein</fullName>
    </recommendedName>
</protein>
<dbReference type="GO" id="GO:0016747">
    <property type="term" value="F:acyltransferase activity, transferring groups other than amino-acyl groups"/>
    <property type="evidence" value="ECO:0007669"/>
    <property type="project" value="InterPro"/>
</dbReference>
<accession>A0AAD6HX51</accession>
<dbReference type="InterPro" id="IPR000182">
    <property type="entry name" value="GNAT_dom"/>
</dbReference>